<proteinExistence type="predicted"/>
<organism evidence="3 4">
    <name type="scientific">Blepharisma stoltei</name>
    <dbReference type="NCBI Taxonomy" id="1481888"/>
    <lineage>
        <taxon>Eukaryota</taxon>
        <taxon>Sar</taxon>
        <taxon>Alveolata</taxon>
        <taxon>Ciliophora</taxon>
        <taxon>Postciliodesmatophora</taxon>
        <taxon>Heterotrichea</taxon>
        <taxon>Heterotrichida</taxon>
        <taxon>Blepharismidae</taxon>
        <taxon>Blepharisma</taxon>
    </lineage>
</organism>
<comment type="caution">
    <text evidence="3">The sequence shown here is derived from an EMBL/GenBank/DDBJ whole genome shotgun (WGS) entry which is preliminary data.</text>
</comment>
<dbReference type="EMBL" id="CAJZBQ010000001">
    <property type="protein sequence ID" value="CAG9309992.1"/>
    <property type="molecule type" value="Genomic_DNA"/>
</dbReference>
<dbReference type="Proteomes" id="UP001162131">
    <property type="component" value="Unassembled WGS sequence"/>
</dbReference>
<dbReference type="AlphaFoldDB" id="A0AAU9I6U2"/>
<keyword evidence="4" id="KW-1185">Reference proteome</keyword>
<name>A0AAU9I6U2_9CILI</name>
<feature type="transmembrane region" description="Helical" evidence="1">
    <location>
        <begin position="270"/>
        <end position="295"/>
    </location>
</feature>
<keyword evidence="1" id="KW-1133">Transmembrane helix</keyword>
<keyword evidence="1" id="KW-0472">Membrane</keyword>
<reference evidence="3" key="1">
    <citation type="submission" date="2021-09" db="EMBL/GenBank/DDBJ databases">
        <authorList>
            <consortium name="AG Swart"/>
            <person name="Singh M."/>
            <person name="Singh A."/>
            <person name="Seah K."/>
            <person name="Emmerich C."/>
        </authorList>
    </citation>
    <scope>NUCLEOTIDE SEQUENCE</scope>
    <source>
        <strain evidence="3">ATCC30299</strain>
    </source>
</reference>
<gene>
    <name evidence="3" type="ORF">BSTOLATCC_MIC206</name>
</gene>
<evidence type="ECO:0000256" key="2">
    <source>
        <dbReference type="SAM" id="SignalP"/>
    </source>
</evidence>
<feature type="signal peptide" evidence="2">
    <location>
        <begin position="1"/>
        <end position="20"/>
    </location>
</feature>
<keyword evidence="1" id="KW-0812">Transmembrane</keyword>
<feature type="chain" id="PRO_5043885653" evidence="2">
    <location>
        <begin position="21"/>
        <end position="304"/>
    </location>
</feature>
<evidence type="ECO:0000313" key="3">
    <source>
        <dbReference type="EMBL" id="CAG9309992.1"/>
    </source>
</evidence>
<protein>
    <submittedName>
        <fullName evidence="3">Uncharacterized protein</fullName>
    </submittedName>
</protein>
<evidence type="ECO:0000313" key="4">
    <source>
        <dbReference type="Proteomes" id="UP001162131"/>
    </source>
</evidence>
<accession>A0AAU9I6U2</accession>
<evidence type="ECO:0000256" key="1">
    <source>
        <dbReference type="SAM" id="Phobius"/>
    </source>
</evidence>
<keyword evidence="2" id="KW-0732">Signal</keyword>
<sequence length="304" mass="36184">MRKSYLWVLLYFGAWSLTTSEITTELEKLKNIKQVVEVVIFNLDSYKISWEYEKPEDNSEKIGQLALEYHFVNETNFNEQYWEFWKKFSRNEIPIEEFANKFPWVTTNYNVFLLLNSSNYLEPHNYFDYSDQICQVTFFNYSIFGDSIIIQAHPLMKIHPSSIHYLFSTKLFPNLPVQKNVQDYTLTIDKIAANLQQINTIEEDISAIFYEEYKDFKDVWQHIYEKLSAYKASIEKKRLNRIPKIMSYLEKYSGLSRVANKVKIEEQESYFWQLACLFIVLLADISAVFGIMGYFKHKESSSNI</sequence>